<keyword evidence="3" id="KW-1185">Reference proteome</keyword>
<protein>
    <recommendedName>
        <fullName evidence="1">DUF2344 domain-containing protein</fullName>
    </recommendedName>
</protein>
<sequence>MTTATKLRLRFAKRGDLRLISHRDLLRCLERMLRRARLPVALSQGFNPRARIVFAMPLGLGIEGRSEIVDLELSRPEDPEEVLGRLRGVSPPGFDWLDVEALPDRSPAPRPVAAEYHLDVPPERRQDARSALQALLGEASRPVIRRRHDDGREQPIDVRAALLDAELTEDGTLKASLRVTPEGSARPEELLETLGLRDLLDRGSVLARARIELARSDETRG</sequence>
<dbReference type="EMBL" id="CP042997">
    <property type="protein sequence ID" value="QEH36078.1"/>
    <property type="molecule type" value="Genomic_DNA"/>
</dbReference>
<evidence type="ECO:0000313" key="2">
    <source>
        <dbReference type="EMBL" id="QEH36078.1"/>
    </source>
</evidence>
<evidence type="ECO:0000313" key="3">
    <source>
        <dbReference type="Proteomes" id="UP000324233"/>
    </source>
</evidence>
<accession>A0A5B9W6B3</accession>
<reference evidence="2 3" key="1">
    <citation type="submission" date="2019-08" db="EMBL/GenBank/DDBJ databases">
        <title>Deep-cultivation of Planctomycetes and their phenomic and genomic characterization uncovers novel biology.</title>
        <authorList>
            <person name="Wiegand S."/>
            <person name="Jogler M."/>
            <person name="Boedeker C."/>
            <person name="Pinto D."/>
            <person name="Vollmers J."/>
            <person name="Rivas-Marin E."/>
            <person name="Kohn T."/>
            <person name="Peeters S.H."/>
            <person name="Heuer A."/>
            <person name="Rast P."/>
            <person name="Oberbeckmann S."/>
            <person name="Bunk B."/>
            <person name="Jeske O."/>
            <person name="Meyerdierks A."/>
            <person name="Storesund J.E."/>
            <person name="Kallscheuer N."/>
            <person name="Luecker S."/>
            <person name="Lage O.M."/>
            <person name="Pohl T."/>
            <person name="Merkel B.J."/>
            <person name="Hornburger P."/>
            <person name="Mueller R.-W."/>
            <person name="Bruemmer F."/>
            <person name="Labrenz M."/>
            <person name="Spormann A.M."/>
            <person name="Op den Camp H."/>
            <person name="Overmann J."/>
            <person name="Amann R."/>
            <person name="Jetten M.S.M."/>
            <person name="Mascher T."/>
            <person name="Medema M.H."/>
            <person name="Devos D.P."/>
            <person name="Kaster A.-K."/>
            <person name="Ovreas L."/>
            <person name="Rohde M."/>
            <person name="Galperin M.Y."/>
            <person name="Jogler C."/>
        </authorList>
    </citation>
    <scope>NUCLEOTIDE SEQUENCE [LARGE SCALE GENOMIC DNA]</scope>
    <source>
        <strain evidence="2 3">OJF2</strain>
    </source>
</reference>
<dbReference type="KEGG" id="agv:OJF2_46380"/>
<name>A0A5B9W6B3_9BACT</name>
<dbReference type="Pfam" id="PF10105">
    <property type="entry name" value="DUF2344"/>
    <property type="match status" value="1"/>
</dbReference>
<dbReference type="InterPro" id="IPR018768">
    <property type="entry name" value="DUF2344"/>
</dbReference>
<proteinExistence type="predicted"/>
<feature type="domain" description="DUF2344" evidence="1">
    <location>
        <begin position="6"/>
        <end position="186"/>
    </location>
</feature>
<dbReference type="NCBIfam" id="TIGR03936">
    <property type="entry name" value="sam_1_link_chp"/>
    <property type="match status" value="1"/>
</dbReference>
<dbReference type="RefSeq" id="WP_148595800.1">
    <property type="nucleotide sequence ID" value="NZ_CP042997.1"/>
</dbReference>
<dbReference type="OrthoDB" id="9780488at2"/>
<dbReference type="AlphaFoldDB" id="A0A5B9W6B3"/>
<organism evidence="2 3">
    <name type="scientific">Aquisphaera giovannonii</name>
    <dbReference type="NCBI Taxonomy" id="406548"/>
    <lineage>
        <taxon>Bacteria</taxon>
        <taxon>Pseudomonadati</taxon>
        <taxon>Planctomycetota</taxon>
        <taxon>Planctomycetia</taxon>
        <taxon>Isosphaerales</taxon>
        <taxon>Isosphaeraceae</taxon>
        <taxon>Aquisphaera</taxon>
    </lineage>
</organism>
<gene>
    <name evidence="2" type="ORF">OJF2_46380</name>
</gene>
<dbReference type="Proteomes" id="UP000324233">
    <property type="component" value="Chromosome"/>
</dbReference>
<evidence type="ECO:0000259" key="1">
    <source>
        <dbReference type="Pfam" id="PF10105"/>
    </source>
</evidence>